<proteinExistence type="predicted"/>
<evidence type="ECO:0000313" key="1">
    <source>
        <dbReference type="EMBL" id="SVD38455.1"/>
    </source>
</evidence>
<dbReference type="PANTHER" id="PTHR43857:SF1">
    <property type="entry name" value="YJGH FAMILY PROTEIN"/>
    <property type="match status" value="1"/>
</dbReference>
<dbReference type="PANTHER" id="PTHR43857">
    <property type="entry name" value="BLR7761 PROTEIN"/>
    <property type="match status" value="1"/>
</dbReference>
<dbReference type="Gene3D" id="3.30.1330.40">
    <property type="entry name" value="RutC-like"/>
    <property type="match status" value="1"/>
</dbReference>
<accession>A0A382UXI0</accession>
<dbReference type="SUPFAM" id="SSF55298">
    <property type="entry name" value="YjgF-like"/>
    <property type="match status" value="1"/>
</dbReference>
<dbReference type="EMBL" id="UINC01147251">
    <property type="protein sequence ID" value="SVD38455.1"/>
    <property type="molecule type" value="Genomic_DNA"/>
</dbReference>
<name>A0A382UXI0_9ZZZZ</name>
<reference evidence="1" key="1">
    <citation type="submission" date="2018-05" db="EMBL/GenBank/DDBJ databases">
        <authorList>
            <person name="Lanie J.A."/>
            <person name="Ng W.-L."/>
            <person name="Kazmierczak K.M."/>
            <person name="Andrzejewski T.M."/>
            <person name="Davidsen T.M."/>
            <person name="Wayne K.J."/>
            <person name="Tettelin H."/>
            <person name="Glass J.I."/>
            <person name="Rusch D."/>
            <person name="Podicherti R."/>
            <person name="Tsui H.-C.T."/>
            <person name="Winkler M.E."/>
        </authorList>
    </citation>
    <scope>NUCLEOTIDE SEQUENCE</scope>
</reference>
<dbReference type="InterPro" id="IPR006175">
    <property type="entry name" value="YjgF/YER057c/UK114"/>
</dbReference>
<organism evidence="1">
    <name type="scientific">marine metagenome</name>
    <dbReference type="NCBI Taxonomy" id="408172"/>
    <lineage>
        <taxon>unclassified sequences</taxon>
        <taxon>metagenomes</taxon>
        <taxon>ecological metagenomes</taxon>
    </lineage>
</organism>
<protein>
    <submittedName>
        <fullName evidence="1">Uncharacterized protein</fullName>
    </submittedName>
</protein>
<gene>
    <name evidence="1" type="ORF">METZ01_LOCUS391309</name>
</gene>
<dbReference type="InterPro" id="IPR035959">
    <property type="entry name" value="RutC-like_sf"/>
</dbReference>
<sequence length="139" mass="15538">MTHQRIRKFNTAQMYPGKKMDNDLSMAVRAGNRVFLRGQTGFDLDGNMTGIGDPAKQAETAMQCVKTLLEEAGSKLEHICKTTIYITDRAYREKVYHVIGKHLKGIHVCSTGLIVKGLARPEMLMEIDVEAVIPDDESK</sequence>
<dbReference type="Pfam" id="PF01042">
    <property type="entry name" value="Ribonuc_L-PSP"/>
    <property type="match status" value="1"/>
</dbReference>
<dbReference type="AlphaFoldDB" id="A0A382UXI0"/>